<reference evidence="2" key="1">
    <citation type="submission" date="2020-11" db="EMBL/GenBank/DDBJ databases">
        <authorList>
            <consortium name="DOE Joint Genome Institute"/>
            <person name="Ahrendt S."/>
            <person name="Riley R."/>
            <person name="Andreopoulos W."/>
            <person name="LaButti K."/>
            <person name="Pangilinan J."/>
            <person name="Ruiz-duenas F.J."/>
            <person name="Barrasa J.M."/>
            <person name="Sanchez-Garcia M."/>
            <person name="Camarero S."/>
            <person name="Miyauchi S."/>
            <person name="Serrano A."/>
            <person name="Linde D."/>
            <person name="Babiker R."/>
            <person name="Drula E."/>
            <person name="Ayuso-Fernandez I."/>
            <person name="Pacheco R."/>
            <person name="Padilla G."/>
            <person name="Ferreira P."/>
            <person name="Barriuso J."/>
            <person name="Kellner H."/>
            <person name="Castanera R."/>
            <person name="Alfaro M."/>
            <person name="Ramirez L."/>
            <person name="Pisabarro A.G."/>
            <person name="Kuo A."/>
            <person name="Tritt A."/>
            <person name="Lipzen A."/>
            <person name="He G."/>
            <person name="Yan M."/>
            <person name="Ng V."/>
            <person name="Cullen D."/>
            <person name="Martin F."/>
            <person name="Rosso M.-N."/>
            <person name="Henrissat B."/>
            <person name="Hibbett D."/>
            <person name="Martinez A.T."/>
            <person name="Grigoriev I.V."/>
        </authorList>
    </citation>
    <scope>NUCLEOTIDE SEQUENCE</scope>
    <source>
        <strain evidence="2">AH 44721</strain>
    </source>
</reference>
<evidence type="ECO:0000313" key="3">
    <source>
        <dbReference type="Proteomes" id="UP000724874"/>
    </source>
</evidence>
<evidence type="ECO:0000256" key="1">
    <source>
        <dbReference type="SAM" id="MobiDB-lite"/>
    </source>
</evidence>
<dbReference type="Proteomes" id="UP000724874">
    <property type="component" value="Unassembled WGS sequence"/>
</dbReference>
<feature type="non-terminal residue" evidence="2">
    <location>
        <position position="1"/>
    </location>
</feature>
<sequence length="174" mass="20108">WVEACDRFKIAITAAAAQQRIAEYRKGKGQPTAQSTSASDRPTDIPNFSRETFVDAITEFIIADDQSLNVIESPHLRRIFMLLKSDLKDSDIPHRTMIHNHVKEVYDEYLTHLEVDIKHLAHVFLYVLDRISITSKIGWITVDNASNNDTFMATLEDELRLRNIPFNRVNNRIR</sequence>
<dbReference type="AlphaFoldDB" id="A0A9P5TED5"/>
<gene>
    <name evidence="2" type="ORF">CPB84DRAFT_1697018</name>
</gene>
<feature type="region of interest" description="Disordered" evidence="1">
    <location>
        <begin position="25"/>
        <end position="47"/>
    </location>
</feature>
<proteinExistence type="predicted"/>
<name>A0A9P5TED5_GYMJU</name>
<keyword evidence="3" id="KW-1185">Reference proteome</keyword>
<dbReference type="EMBL" id="JADNYJ010000744">
    <property type="protein sequence ID" value="KAF8868234.1"/>
    <property type="molecule type" value="Genomic_DNA"/>
</dbReference>
<feature type="compositionally biased region" description="Polar residues" evidence="1">
    <location>
        <begin position="31"/>
        <end position="40"/>
    </location>
</feature>
<protein>
    <submittedName>
        <fullName evidence="2">Uncharacterized protein</fullName>
    </submittedName>
</protein>
<organism evidence="2 3">
    <name type="scientific">Gymnopilus junonius</name>
    <name type="common">Spectacular rustgill mushroom</name>
    <name type="synonym">Gymnopilus spectabilis subsp. junonius</name>
    <dbReference type="NCBI Taxonomy" id="109634"/>
    <lineage>
        <taxon>Eukaryota</taxon>
        <taxon>Fungi</taxon>
        <taxon>Dikarya</taxon>
        <taxon>Basidiomycota</taxon>
        <taxon>Agaricomycotina</taxon>
        <taxon>Agaricomycetes</taxon>
        <taxon>Agaricomycetidae</taxon>
        <taxon>Agaricales</taxon>
        <taxon>Agaricineae</taxon>
        <taxon>Hymenogastraceae</taxon>
        <taxon>Gymnopilus</taxon>
    </lineage>
</organism>
<accession>A0A9P5TED5</accession>
<dbReference type="OrthoDB" id="3250324at2759"/>
<comment type="caution">
    <text evidence="2">The sequence shown here is derived from an EMBL/GenBank/DDBJ whole genome shotgun (WGS) entry which is preliminary data.</text>
</comment>
<evidence type="ECO:0000313" key="2">
    <source>
        <dbReference type="EMBL" id="KAF8868234.1"/>
    </source>
</evidence>